<comment type="caution">
    <text evidence="11">The sequence shown here is derived from an EMBL/GenBank/DDBJ whole genome shotgun (WGS) entry which is preliminary data.</text>
</comment>
<sequence length="142" mass="16014">MLVACIEHAAELRWAPAIKLPAVSWAGLVAVVVGELLRKAAMIQAQHNFTHMIQLRKRPEHTLVTSGVYAWVRHPGYVGWTIWAVGTQLLLCNPLCIPAFAAAAWRFFDRRIRAEERLLASFFGEAWQQYRARVRSGIPGIP</sequence>
<gene>
    <name evidence="11" type="ORF">COHA_000614</name>
</gene>
<keyword evidence="12" id="KW-1185">Reference proteome</keyword>
<organism evidence="11 12">
    <name type="scientific">Chlorella ohadii</name>
    <dbReference type="NCBI Taxonomy" id="2649997"/>
    <lineage>
        <taxon>Eukaryota</taxon>
        <taxon>Viridiplantae</taxon>
        <taxon>Chlorophyta</taxon>
        <taxon>core chlorophytes</taxon>
        <taxon>Trebouxiophyceae</taxon>
        <taxon>Chlorellales</taxon>
        <taxon>Chlorellaceae</taxon>
        <taxon>Chlorella clade</taxon>
        <taxon>Chlorella</taxon>
    </lineage>
</organism>
<keyword evidence="8 10" id="KW-1133">Transmembrane helix</keyword>
<comment type="catalytic activity">
    <reaction evidence="10">
        <text>[protein]-C-terminal S-[(2E,6E)-farnesyl]-L-cysteine + S-adenosyl-L-methionine = [protein]-C-terminal S-[(2E,6E)-farnesyl]-L-cysteine methyl ester + S-adenosyl-L-homocysteine</text>
        <dbReference type="Rhea" id="RHEA:21672"/>
        <dbReference type="Rhea" id="RHEA-COMP:12125"/>
        <dbReference type="Rhea" id="RHEA-COMP:12126"/>
        <dbReference type="ChEBI" id="CHEBI:57856"/>
        <dbReference type="ChEBI" id="CHEBI:59789"/>
        <dbReference type="ChEBI" id="CHEBI:90510"/>
        <dbReference type="ChEBI" id="CHEBI:90511"/>
        <dbReference type="EC" id="2.1.1.100"/>
    </reaction>
</comment>
<dbReference type="PANTHER" id="PTHR12714">
    <property type="entry name" value="PROTEIN-S ISOPRENYLCYSTEINE O-METHYLTRANSFERASE"/>
    <property type="match status" value="1"/>
</dbReference>
<dbReference type="EMBL" id="JADXDR010000012">
    <property type="protein sequence ID" value="KAI7845881.1"/>
    <property type="molecule type" value="Genomic_DNA"/>
</dbReference>
<dbReference type="PROSITE" id="PS51564">
    <property type="entry name" value="SAM_ICMT"/>
    <property type="match status" value="1"/>
</dbReference>
<dbReference type="Pfam" id="PF04140">
    <property type="entry name" value="ICMT"/>
    <property type="match status" value="1"/>
</dbReference>
<evidence type="ECO:0000256" key="4">
    <source>
        <dbReference type="ARBA" id="ARBA00022603"/>
    </source>
</evidence>
<evidence type="ECO:0000256" key="6">
    <source>
        <dbReference type="ARBA" id="ARBA00022691"/>
    </source>
</evidence>
<evidence type="ECO:0000256" key="2">
    <source>
        <dbReference type="ARBA" id="ARBA00009140"/>
    </source>
</evidence>
<dbReference type="InterPro" id="IPR025770">
    <property type="entry name" value="PPMT_MeTrfase"/>
</dbReference>
<evidence type="ECO:0000313" key="11">
    <source>
        <dbReference type="EMBL" id="KAI7845881.1"/>
    </source>
</evidence>
<evidence type="ECO:0000256" key="7">
    <source>
        <dbReference type="ARBA" id="ARBA00022692"/>
    </source>
</evidence>
<dbReference type="Gene3D" id="1.20.120.1630">
    <property type="match status" value="1"/>
</dbReference>
<feature type="transmembrane region" description="Helical" evidence="10">
    <location>
        <begin position="80"/>
        <end position="108"/>
    </location>
</feature>
<proteinExistence type="inferred from homology"/>
<keyword evidence="9 10" id="KW-0472">Membrane</keyword>
<dbReference type="AlphaFoldDB" id="A0AAD5E0G2"/>
<keyword evidence="10" id="KW-0256">Endoplasmic reticulum</keyword>
<dbReference type="PANTHER" id="PTHR12714:SF9">
    <property type="entry name" value="PROTEIN-S-ISOPRENYLCYSTEINE O-METHYLTRANSFERASE"/>
    <property type="match status" value="1"/>
</dbReference>
<dbReference type="EC" id="2.1.1.100" evidence="3 10"/>
<keyword evidence="6 10" id="KW-0949">S-adenosyl-L-methionine</keyword>
<evidence type="ECO:0000256" key="10">
    <source>
        <dbReference type="RuleBase" id="RU362022"/>
    </source>
</evidence>
<comment type="similarity">
    <text evidence="2 10">Belongs to the class VI-like SAM-binding methyltransferase superfamily. Isoprenylcysteine carboxyl methyltransferase family.</text>
</comment>
<evidence type="ECO:0000313" key="12">
    <source>
        <dbReference type="Proteomes" id="UP001205105"/>
    </source>
</evidence>
<keyword evidence="7 10" id="KW-0812">Transmembrane</keyword>
<dbReference type="Proteomes" id="UP001205105">
    <property type="component" value="Unassembled WGS sequence"/>
</dbReference>
<evidence type="ECO:0000256" key="3">
    <source>
        <dbReference type="ARBA" id="ARBA00012151"/>
    </source>
</evidence>
<evidence type="ECO:0000256" key="5">
    <source>
        <dbReference type="ARBA" id="ARBA00022679"/>
    </source>
</evidence>
<reference evidence="11" key="1">
    <citation type="submission" date="2020-11" db="EMBL/GenBank/DDBJ databases">
        <title>Chlorella ohadii genome sequencing and assembly.</title>
        <authorList>
            <person name="Murik O."/>
            <person name="Treves H."/>
            <person name="Kedem I."/>
            <person name="Shotland Y."/>
            <person name="Kaplan A."/>
        </authorList>
    </citation>
    <scope>NUCLEOTIDE SEQUENCE</scope>
    <source>
        <strain evidence="11">1</strain>
    </source>
</reference>
<comment type="subcellular location">
    <subcellularLocation>
        <location evidence="10">Endoplasmic reticulum membrane</location>
        <topology evidence="10">Multi-pass membrane protein</topology>
    </subcellularLocation>
    <subcellularLocation>
        <location evidence="1">Membrane</location>
        <topology evidence="1">Multi-pass membrane protein</topology>
    </subcellularLocation>
</comment>
<dbReference type="GO" id="GO:0032259">
    <property type="term" value="P:methylation"/>
    <property type="evidence" value="ECO:0007669"/>
    <property type="project" value="UniProtKB-KW"/>
</dbReference>
<keyword evidence="4 10" id="KW-0489">Methyltransferase</keyword>
<comment type="cofactor">
    <cofactor evidence="10">
        <name>Zn(2+)</name>
        <dbReference type="ChEBI" id="CHEBI:29105"/>
    </cofactor>
    <text evidence="10">Divalent metal cations. Probably Zn(2+).</text>
</comment>
<evidence type="ECO:0000256" key="9">
    <source>
        <dbReference type="ARBA" id="ARBA00023136"/>
    </source>
</evidence>
<accession>A0AAD5E0G2</accession>
<evidence type="ECO:0000256" key="1">
    <source>
        <dbReference type="ARBA" id="ARBA00004141"/>
    </source>
</evidence>
<protein>
    <recommendedName>
        <fullName evidence="3 10">Protein-S-isoprenylcysteine O-methyltransferase</fullName>
        <ecNumber evidence="3 10">2.1.1.100</ecNumber>
    </recommendedName>
</protein>
<evidence type="ECO:0000256" key="8">
    <source>
        <dbReference type="ARBA" id="ARBA00022989"/>
    </source>
</evidence>
<dbReference type="GO" id="GO:0004671">
    <property type="term" value="F:protein C-terminal S-isoprenylcysteine carboxyl O-methyltransferase activity"/>
    <property type="evidence" value="ECO:0007669"/>
    <property type="project" value="UniProtKB-EC"/>
</dbReference>
<dbReference type="GO" id="GO:0005789">
    <property type="term" value="C:endoplasmic reticulum membrane"/>
    <property type="evidence" value="ECO:0007669"/>
    <property type="project" value="UniProtKB-SubCell"/>
</dbReference>
<keyword evidence="5" id="KW-0808">Transferase</keyword>
<name>A0AAD5E0G2_9CHLO</name>
<dbReference type="InterPro" id="IPR007269">
    <property type="entry name" value="ICMT_MeTrfase"/>
</dbReference>
<comment type="caution">
    <text evidence="10">Lacks conserved residue(s) required for the propagation of feature annotation.</text>
</comment>